<feature type="transmembrane region" description="Helical" evidence="6">
    <location>
        <begin position="61"/>
        <end position="81"/>
    </location>
</feature>
<gene>
    <name evidence="8" type="ORF">DICVIV_05540</name>
</gene>
<dbReference type="STRING" id="29172.A0A0D8XX70"/>
<evidence type="ECO:0000313" key="8">
    <source>
        <dbReference type="EMBL" id="KJH48364.1"/>
    </source>
</evidence>
<comment type="subcellular location">
    <subcellularLocation>
        <location evidence="1">Membrane</location>
        <topology evidence="1">Multi-pass membrane protein</topology>
    </subcellularLocation>
</comment>
<dbReference type="Proteomes" id="UP000053766">
    <property type="component" value="Unassembled WGS sequence"/>
</dbReference>
<dbReference type="GO" id="GO:0015179">
    <property type="term" value="F:L-amino acid transmembrane transporter activity"/>
    <property type="evidence" value="ECO:0007669"/>
    <property type="project" value="TreeGrafter"/>
</dbReference>
<dbReference type="GO" id="GO:0005774">
    <property type="term" value="C:vacuolar membrane"/>
    <property type="evidence" value="ECO:0007669"/>
    <property type="project" value="TreeGrafter"/>
</dbReference>
<feature type="transmembrane region" description="Helical" evidence="6">
    <location>
        <begin position="349"/>
        <end position="372"/>
    </location>
</feature>
<feature type="transmembrane region" description="Helical" evidence="6">
    <location>
        <begin position="167"/>
        <end position="185"/>
    </location>
</feature>
<dbReference type="InterPro" id="IPR013057">
    <property type="entry name" value="AA_transpt_TM"/>
</dbReference>
<evidence type="ECO:0000259" key="7">
    <source>
        <dbReference type="Pfam" id="PF01490"/>
    </source>
</evidence>
<dbReference type="EMBL" id="KN716270">
    <property type="protein sequence ID" value="KJH48364.1"/>
    <property type="molecule type" value="Genomic_DNA"/>
</dbReference>
<keyword evidence="4 6" id="KW-0472">Membrane</keyword>
<name>A0A0D8XX70_DICVI</name>
<evidence type="ECO:0000256" key="2">
    <source>
        <dbReference type="ARBA" id="ARBA00022692"/>
    </source>
</evidence>
<evidence type="ECO:0000256" key="6">
    <source>
        <dbReference type="SAM" id="Phobius"/>
    </source>
</evidence>
<dbReference type="Pfam" id="PF01490">
    <property type="entry name" value="Aa_trans"/>
    <property type="match status" value="1"/>
</dbReference>
<accession>A0A0D8XX70</accession>
<evidence type="ECO:0000256" key="1">
    <source>
        <dbReference type="ARBA" id="ARBA00004141"/>
    </source>
</evidence>
<keyword evidence="9" id="KW-1185">Reference proteome</keyword>
<feature type="transmembrane region" description="Helical" evidence="6">
    <location>
        <begin position="312"/>
        <end position="337"/>
    </location>
</feature>
<sequence length="379" mass="42626">MMKLVRCSHLLNELRMYRKNNNSDIVFSQTDSSDEERNDTNNSEVPEDSESDSDEQCGKKIAVNLCLLGLQVGICSVYYIFVVDHVKEIIDYLFSTDLNRNNLFFIVLPFFILLTSVRSIHVVSWIAFTGNVFVVSAIIIILVQLMFEPHLPLMSLNGITTVKDASVAAGSITYAFVAQGVVLPIENKMRSPQHMIGFCGVISTAVLFVGFLYITTGTLGYITYGDDVRGSITLNLTNSPLDLSVKVMLMLMTYCGYLIQQYPVVEMVNKSIEPYIEEANPTMICAIDFAIRYVNLTLSFSLAFLIPNLRKVIPFVGVTTGMMLSLVFPSLLESIAFFDVWQEKSFYKFLYNTILNIIYIILGLFFLCTGTYSNYKAIS</sequence>
<reference evidence="8 9" key="1">
    <citation type="submission" date="2013-11" db="EMBL/GenBank/DDBJ databases">
        <title>Draft genome of the bovine lungworm Dictyocaulus viviparus.</title>
        <authorList>
            <person name="Mitreva M."/>
        </authorList>
    </citation>
    <scope>NUCLEOTIDE SEQUENCE [LARGE SCALE GENOMIC DNA]</scope>
    <source>
        <strain evidence="8 9">HannoverDv2000</strain>
    </source>
</reference>
<dbReference type="OrthoDB" id="1684102at2759"/>
<evidence type="ECO:0000256" key="4">
    <source>
        <dbReference type="ARBA" id="ARBA00023136"/>
    </source>
</evidence>
<protein>
    <submittedName>
        <fullName evidence="8">Transmembrane amino acid transporter protein</fullName>
    </submittedName>
</protein>
<feature type="transmembrane region" description="Helical" evidence="6">
    <location>
        <begin position="197"/>
        <end position="223"/>
    </location>
</feature>
<feature type="transmembrane region" description="Helical" evidence="6">
    <location>
        <begin position="283"/>
        <end position="306"/>
    </location>
</feature>
<feature type="compositionally biased region" description="Acidic residues" evidence="5">
    <location>
        <begin position="45"/>
        <end position="54"/>
    </location>
</feature>
<feature type="transmembrane region" description="Helical" evidence="6">
    <location>
        <begin position="125"/>
        <end position="147"/>
    </location>
</feature>
<evidence type="ECO:0000313" key="9">
    <source>
        <dbReference type="Proteomes" id="UP000053766"/>
    </source>
</evidence>
<organism evidence="8 9">
    <name type="scientific">Dictyocaulus viviparus</name>
    <name type="common">Bovine lungworm</name>
    <dbReference type="NCBI Taxonomy" id="29172"/>
    <lineage>
        <taxon>Eukaryota</taxon>
        <taxon>Metazoa</taxon>
        <taxon>Ecdysozoa</taxon>
        <taxon>Nematoda</taxon>
        <taxon>Chromadorea</taxon>
        <taxon>Rhabditida</taxon>
        <taxon>Rhabditina</taxon>
        <taxon>Rhabditomorpha</taxon>
        <taxon>Strongyloidea</taxon>
        <taxon>Metastrongylidae</taxon>
        <taxon>Dictyocaulus</taxon>
    </lineage>
</organism>
<feature type="region of interest" description="Disordered" evidence="5">
    <location>
        <begin position="28"/>
        <end position="54"/>
    </location>
</feature>
<feature type="domain" description="Amino acid transporter transmembrane" evidence="7">
    <location>
        <begin position="59"/>
        <end position="372"/>
    </location>
</feature>
<dbReference type="AlphaFoldDB" id="A0A0D8XX70"/>
<dbReference type="PANTHER" id="PTHR22950:SF217">
    <property type="entry name" value="AMINO ACID TRANSPORTER TRANSMEMBRANE DOMAIN-CONTAINING PROTEIN"/>
    <property type="match status" value="1"/>
</dbReference>
<feature type="transmembrane region" description="Helical" evidence="6">
    <location>
        <begin position="101"/>
        <end position="118"/>
    </location>
</feature>
<evidence type="ECO:0000256" key="5">
    <source>
        <dbReference type="SAM" id="MobiDB-lite"/>
    </source>
</evidence>
<keyword evidence="3 6" id="KW-1133">Transmembrane helix</keyword>
<evidence type="ECO:0000256" key="3">
    <source>
        <dbReference type="ARBA" id="ARBA00022989"/>
    </source>
</evidence>
<proteinExistence type="predicted"/>
<dbReference type="PANTHER" id="PTHR22950">
    <property type="entry name" value="AMINO ACID TRANSPORTER"/>
    <property type="match status" value="1"/>
</dbReference>
<reference evidence="9" key="2">
    <citation type="journal article" date="2016" name="Sci. Rep.">
        <title>Dictyocaulus viviparus genome, variome and transcriptome elucidate lungworm biology and support future intervention.</title>
        <authorList>
            <person name="McNulty S.N."/>
            <person name="Strube C."/>
            <person name="Rosa B.A."/>
            <person name="Martin J.C."/>
            <person name="Tyagi R."/>
            <person name="Choi Y.J."/>
            <person name="Wang Q."/>
            <person name="Hallsworth Pepin K."/>
            <person name="Zhang X."/>
            <person name="Ozersky P."/>
            <person name="Wilson R.K."/>
            <person name="Sternberg P.W."/>
            <person name="Gasser R.B."/>
            <person name="Mitreva M."/>
        </authorList>
    </citation>
    <scope>NUCLEOTIDE SEQUENCE [LARGE SCALE GENOMIC DNA]</scope>
    <source>
        <strain evidence="9">HannoverDv2000</strain>
    </source>
</reference>
<keyword evidence="2 6" id="KW-0812">Transmembrane</keyword>